<organism evidence="2 3">
    <name type="scientific">Mycena rosella</name>
    <name type="common">Pink bonnet</name>
    <name type="synonym">Agaricus rosellus</name>
    <dbReference type="NCBI Taxonomy" id="1033263"/>
    <lineage>
        <taxon>Eukaryota</taxon>
        <taxon>Fungi</taxon>
        <taxon>Dikarya</taxon>
        <taxon>Basidiomycota</taxon>
        <taxon>Agaricomycotina</taxon>
        <taxon>Agaricomycetes</taxon>
        <taxon>Agaricomycetidae</taxon>
        <taxon>Agaricales</taxon>
        <taxon>Marasmiineae</taxon>
        <taxon>Mycenaceae</taxon>
        <taxon>Mycena</taxon>
    </lineage>
</organism>
<feature type="region of interest" description="Disordered" evidence="1">
    <location>
        <begin position="18"/>
        <end position="51"/>
    </location>
</feature>
<evidence type="ECO:0000256" key="1">
    <source>
        <dbReference type="SAM" id="MobiDB-lite"/>
    </source>
</evidence>
<sequence>MIAARIATPRPLHCERLKLAPTTRNAEKQKETETQEDLLGAPELQTPPQAITQPHSRAGFLTRQALSPVPPTIFYGRPPPSPAPSPPASPVYAHAPDSSPLSSVPASPVALAGLAPAAVIAPKPVPKPTAKPWIPAMSAGPTFTGAGTSSAVALDFLKDVRLSFNARGVTGDTEKLTEVGDRFCHGTPADVWFKGHMFATWADLQKDFEVRFAGRKAIVKPKAQLLAELSGMRITVAQLAAGPVLVGGEKIAPLIDFHERVKEAVMNAGAEKESEGVWAFHTALPHTVKLSVGGVPADWDAMLTALEKVPEDAADVEIEHHRQRSAFDATIARLNQAMQNVRVSSANPHVQLTTVAPAVVAPNPANAALALTTGAGAGGARGAGGGKREGIPPGTEAQKVRLHQIMADGDERQPPDTPEGRNHYATQITDWTSRNGQIPTESVAIYSTGYPIRPGTAPPCSGECWRCGVYTWPLHKQCPTPPVPVLERKYHATCGTWFGRIHGPPAVVNVVEVAEVEGVPWYGGEQAQEGGGEVAAADF</sequence>
<feature type="compositionally biased region" description="Basic and acidic residues" evidence="1">
    <location>
        <begin position="409"/>
        <end position="422"/>
    </location>
</feature>
<dbReference type="Proteomes" id="UP001221757">
    <property type="component" value="Unassembled WGS sequence"/>
</dbReference>
<comment type="caution">
    <text evidence="2">The sequence shown here is derived from an EMBL/GenBank/DDBJ whole genome shotgun (WGS) entry which is preliminary data.</text>
</comment>
<feature type="compositionally biased region" description="Polar residues" evidence="1">
    <location>
        <begin position="424"/>
        <end position="433"/>
    </location>
</feature>
<dbReference type="AlphaFoldDB" id="A0AAD7DTR9"/>
<protein>
    <submittedName>
        <fullName evidence="2">Uncharacterized protein</fullName>
    </submittedName>
</protein>
<proteinExistence type="predicted"/>
<reference evidence="2" key="1">
    <citation type="submission" date="2023-03" db="EMBL/GenBank/DDBJ databases">
        <title>Massive genome expansion in bonnet fungi (Mycena s.s.) driven by repeated elements and novel gene families across ecological guilds.</title>
        <authorList>
            <consortium name="Lawrence Berkeley National Laboratory"/>
            <person name="Harder C.B."/>
            <person name="Miyauchi S."/>
            <person name="Viragh M."/>
            <person name="Kuo A."/>
            <person name="Thoen E."/>
            <person name="Andreopoulos B."/>
            <person name="Lu D."/>
            <person name="Skrede I."/>
            <person name="Drula E."/>
            <person name="Henrissat B."/>
            <person name="Morin E."/>
            <person name="Kohler A."/>
            <person name="Barry K."/>
            <person name="LaButti K."/>
            <person name="Morin E."/>
            <person name="Salamov A."/>
            <person name="Lipzen A."/>
            <person name="Mereny Z."/>
            <person name="Hegedus B."/>
            <person name="Baldrian P."/>
            <person name="Stursova M."/>
            <person name="Weitz H."/>
            <person name="Taylor A."/>
            <person name="Grigoriev I.V."/>
            <person name="Nagy L.G."/>
            <person name="Martin F."/>
            <person name="Kauserud H."/>
        </authorList>
    </citation>
    <scope>NUCLEOTIDE SEQUENCE</scope>
    <source>
        <strain evidence="2">CBHHK067</strain>
    </source>
</reference>
<feature type="region of interest" description="Disordered" evidence="1">
    <location>
        <begin position="409"/>
        <end position="433"/>
    </location>
</feature>
<feature type="compositionally biased region" description="Pro residues" evidence="1">
    <location>
        <begin position="77"/>
        <end position="89"/>
    </location>
</feature>
<gene>
    <name evidence="2" type="ORF">B0H17DRAFT_1129487</name>
</gene>
<keyword evidence="3" id="KW-1185">Reference proteome</keyword>
<dbReference type="EMBL" id="JARKIE010000024">
    <property type="protein sequence ID" value="KAJ7698938.1"/>
    <property type="molecule type" value="Genomic_DNA"/>
</dbReference>
<evidence type="ECO:0000313" key="2">
    <source>
        <dbReference type="EMBL" id="KAJ7698938.1"/>
    </source>
</evidence>
<evidence type="ECO:0000313" key="3">
    <source>
        <dbReference type="Proteomes" id="UP001221757"/>
    </source>
</evidence>
<accession>A0AAD7DTR9</accession>
<name>A0AAD7DTR9_MYCRO</name>
<feature type="region of interest" description="Disordered" evidence="1">
    <location>
        <begin position="69"/>
        <end position="99"/>
    </location>
</feature>